<evidence type="ECO:0000259" key="4">
    <source>
        <dbReference type="PROSITE" id="PS50102"/>
    </source>
</evidence>
<proteinExistence type="predicted"/>
<reference evidence="5 6" key="1">
    <citation type="submission" date="2024-03" db="EMBL/GenBank/DDBJ databases">
        <title>The genome assembly and annotation of the cricket Gryllus longicercus Weissman &amp; Gray.</title>
        <authorList>
            <person name="Szrajer S."/>
            <person name="Gray D."/>
            <person name="Ylla G."/>
        </authorList>
    </citation>
    <scope>NUCLEOTIDE SEQUENCE [LARGE SCALE GENOMIC DNA]</scope>
    <source>
        <strain evidence="5">DAG 2021-001</strain>
        <tissue evidence="5">Whole body minus gut</tissue>
    </source>
</reference>
<dbReference type="EMBL" id="JAZDUA010000316">
    <property type="protein sequence ID" value="KAK7794839.1"/>
    <property type="molecule type" value="Genomic_DNA"/>
</dbReference>
<dbReference type="PANTHER" id="PTHR45880:SF1">
    <property type="entry name" value="RNA-BINDING MOTIF PROTEIN, X-LINKED 2"/>
    <property type="match status" value="1"/>
</dbReference>
<evidence type="ECO:0000256" key="1">
    <source>
        <dbReference type="ARBA" id="ARBA00022884"/>
    </source>
</evidence>
<dbReference type="GO" id="GO:0071013">
    <property type="term" value="C:catalytic step 2 spliceosome"/>
    <property type="evidence" value="ECO:0007669"/>
    <property type="project" value="TreeGrafter"/>
</dbReference>
<feature type="compositionally biased region" description="Basic residues" evidence="3">
    <location>
        <begin position="203"/>
        <end position="212"/>
    </location>
</feature>
<dbReference type="GO" id="GO:0000398">
    <property type="term" value="P:mRNA splicing, via spliceosome"/>
    <property type="evidence" value="ECO:0007669"/>
    <property type="project" value="InterPro"/>
</dbReference>
<gene>
    <name evidence="5" type="ORF">R5R35_002139</name>
</gene>
<feature type="compositionally biased region" description="Basic residues" evidence="3">
    <location>
        <begin position="242"/>
        <end position="257"/>
    </location>
</feature>
<evidence type="ECO:0000313" key="6">
    <source>
        <dbReference type="Proteomes" id="UP001378592"/>
    </source>
</evidence>
<dbReference type="Proteomes" id="UP001378592">
    <property type="component" value="Unassembled WGS sequence"/>
</dbReference>
<dbReference type="CDD" id="cd12411">
    <property type="entry name" value="RRM_ist3_like"/>
    <property type="match status" value="1"/>
</dbReference>
<dbReference type="SUPFAM" id="SSF54928">
    <property type="entry name" value="RNA-binding domain, RBD"/>
    <property type="match status" value="1"/>
</dbReference>
<dbReference type="PANTHER" id="PTHR45880">
    <property type="entry name" value="RNA-BINDING MOTIF PROTEIN, X-LINKED 2"/>
    <property type="match status" value="1"/>
</dbReference>
<feature type="region of interest" description="Disordered" evidence="3">
    <location>
        <begin position="179"/>
        <end position="276"/>
    </location>
</feature>
<dbReference type="InterPro" id="IPR045844">
    <property type="entry name" value="RRM_Ist3-like"/>
</dbReference>
<feature type="compositionally biased region" description="Low complexity" evidence="3">
    <location>
        <begin position="213"/>
        <end position="234"/>
    </location>
</feature>
<protein>
    <recommendedName>
        <fullName evidence="4">RRM domain-containing protein</fullName>
    </recommendedName>
</protein>
<dbReference type="Pfam" id="PF00076">
    <property type="entry name" value="RRM_1"/>
    <property type="match status" value="1"/>
</dbReference>
<name>A0AAN9VP37_9ORTH</name>
<dbReference type="InterPro" id="IPR000504">
    <property type="entry name" value="RRM_dom"/>
</dbReference>
<feature type="domain" description="RRM" evidence="4">
    <location>
        <begin position="34"/>
        <end position="112"/>
    </location>
</feature>
<dbReference type="GO" id="GO:0003723">
    <property type="term" value="F:RNA binding"/>
    <property type="evidence" value="ECO:0007669"/>
    <property type="project" value="UniProtKB-UniRule"/>
</dbReference>
<dbReference type="InterPro" id="IPR012677">
    <property type="entry name" value="Nucleotide-bd_a/b_plait_sf"/>
</dbReference>
<dbReference type="FunFam" id="3.30.70.330:FF:000962">
    <property type="entry name" value="RBMX2 ortholog"/>
    <property type="match status" value="1"/>
</dbReference>
<accession>A0AAN9VP37</accession>
<keyword evidence="6" id="KW-1185">Reference proteome</keyword>
<keyword evidence="1 2" id="KW-0694">RNA-binding</keyword>
<sequence>MNPMTNVKNIKKLSEQELRRNLKTSWHDQYRDSAWVFVGGLPYDLTEGDVICVFSQYGEVVNLNLVRDKDSGKPKGYCFLCYEDQRSTDLAVDNFNGIKLLGRTLRVDHVQNYKAPKDSEKKDAETRRLQEEGCAPAVFTAIKKEPDVKKEKLDTQDDCMIIERAPSVVDLVGERGRKEIKSESKNKKKKEKKASKEKEADKKKKKRKRRRSSSSSSSSGENSGSDSDSSSAESDSSEERARPKKNSHKQAKKKKSKQLTEGLHNGETNASSTRRKLEEKIKALEKALKNVRSGKNKQEKT</sequence>
<comment type="caution">
    <text evidence="5">The sequence shown here is derived from an EMBL/GenBank/DDBJ whole genome shotgun (WGS) entry which is preliminary data.</text>
</comment>
<dbReference type="Gene3D" id="3.30.70.330">
    <property type="match status" value="1"/>
</dbReference>
<dbReference type="AlphaFoldDB" id="A0AAN9VP37"/>
<organism evidence="5 6">
    <name type="scientific">Gryllus longicercus</name>
    <dbReference type="NCBI Taxonomy" id="2509291"/>
    <lineage>
        <taxon>Eukaryota</taxon>
        <taxon>Metazoa</taxon>
        <taxon>Ecdysozoa</taxon>
        <taxon>Arthropoda</taxon>
        <taxon>Hexapoda</taxon>
        <taxon>Insecta</taxon>
        <taxon>Pterygota</taxon>
        <taxon>Neoptera</taxon>
        <taxon>Polyneoptera</taxon>
        <taxon>Orthoptera</taxon>
        <taxon>Ensifera</taxon>
        <taxon>Gryllidea</taxon>
        <taxon>Grylloidea</taxon>
        <taxon>Gryllidae</taxon>
        <taxon>Gryllinae</taxon>
        <taxon>Gryllus</taxon>
    </lineage>
</organism>
<dbReference type="GO" id="GO:0005686">
    <property type="term" value="C:U2 snRNP"/>
    <property type="evidence" value="ECO:0007669"/>
    <property type="project" value="TreeGrafter"/>
</dbReference>
<dbReference type="PROSITE" id="PS50102">
    <property type="entry name" value="RRM"/>
    <property type="match status" value="1"/>
</dbReference>
<evidence type="ECO:0000256" key="3">
    <source>
        <dbReference type="SAM" id="MobiDB-lite"/>
    </source>
</evidence>
<dbReference type="SMART" id="SM00360">
    <property type="entry name" value="RRM"/>
    <property type="match status" value="1"/>
</dbReference>
<dbReference type="InterPro" id="IPR051847">
    <property type="entry name" value="RNA_proc/Spliceosome_comp"/>
</dbReference>
<dbReference type="GO" id="GO:0071011">
    <property type="term" value="C:precatalytic spliceosome"/>
    <property type="evidence" value="ECO:0007669"/>
    <property type="project" value="TreeGrafter"/>
</dbReference>
<evidence type="ECO:0000313" key="5">
    <source>
        <dbReference type="EMBL" id="KAK7794839.1"/>
    </source>
</evidence>
<dbReference type="InterPro" id="IPR035979">
    <property type="entry name" value="RBD_domain_sf"/>
</dbReference>
<evidence type="ECO:0000256" key="2">
    <source>
        <dbReference type="PROSITE-ProRule" id="PRU00176"/>
    </source>
</evidence>